<organism evidence="2 3">
    <name type="scientific">Fusarium tricinctum</name>
    <dbReference type="NCBI Taxonomy" id="61284"/>
    <lineage>
        <taxon>Eukaryota</taxon>
        <taxon>Fungi</taxon>
        <taxon>Dikarya</taxon>
        <taxon>Ascomycota</taxon>
        <taxon>Pezizomycotina</taxon>
        <taxon>Sordariomycetes</taxon>
        <taxon>Hypocreomycetidae</taxon>
        <taxon>Hypocreales</taxon>
        <taxon>Nectriaceae</taxon>
        <taxon>Fusarium</taxon>
        <taxon>Fusarium tricinctum species complex</taxon>
    </lineage>
</organism>
<feature type="domain" description="C2H2-type" evidence="1">
    <location>
        <begin position="73"/>
        <end position="94"/>
    </location>
</feature>
<evidence type="ECO:0000313" key="2">
    <source>
        <dbReference type="EMBL" id="KAH7241402.1"/>
    </source>
</evidence>
<dbReference type="Proteomes" id="UP000813427">
    <property type="component" value="Unassembled WGS sequence"/>
</dbReference>
<dbReference type="PROSITE" id="PS00028">
    <property type="entry name" value="ZINC_FINGER_C2H2_1"/>
    <property type="match status" value="1"/>
</dbReference>
<dbReference type="InterPro" id="IPR013087">
    <property type="entry name" value="Znf_C2H2_type"/>
</dbReference>
<dbReference type="AlphaFoldDB" id="A0A8K0RTA5"/>
<comment type="caution">
    <text evidence="2">The sequence shown here is derived from an EMBL/GenBank/DDBJ whole genome shotgun (WGS) entry which is preliminary data.</text>
</comment>
<dbReference type="OrthoDB" id="5212047at2759"/>
<dbReference type="EMBL" id="JAGPXF010000005">
    <property type="protein sequence ID" value="KAH7241402.1"/>
    <property type="molecule type" value="Genomic_DNA"/>
</dbReference>
<proteinExistence type="predicted"/>
<keyword evidence="3" id="KW-1185">Reference proteome</keyword>
<reference evidence="2" key="1">
    <citation type="journal article" date="2021" name="Nat. Commun.">
        <title>Genetic determinants of endophytism in the Arabidopsis root mycobiome.</title>
        <authorList>
            <person name="Mesny F."/>
            <person name="Miyauchi S."/>
            <person name="Thiergart T."/>
            <person name="Pickel B."/>
            <person name="Atanasova L."/>
            <person name="Karlsson M."/>
            <person name="Huettel B."/>
            <person name="Barry K.W."/>
            <person name="Haridas S."/>
            <person name="Chen C."/>
            <person name="Bauer D."/>
            <person name="Andreopoulos W."/>
            <person name="Pangilinan J."/>
            <person name="LaButti K."/>
            <person name="Riley R."/>
            <person name="Lipzen A."/>
            <person name="Clum A."/>
            <person name="Drula E."/>
            <person name="Henrissat B."/>
            <person name="Kohler A."/>
            <person name="Grigoriev I.V."/>
            <person name="Martin F.M."/>
            <person name="Hacquard S."/>
        </authorList>
    </citation>
    <scope>NUCLEOTIDE SEQUENCE</scope>
    <source>
        <strain evidence="2">MPI-SDFR-AT-0068</strain>
    </source>
</reference>
<evidence type="ECO:0000313" key="3">
    <source>
        <dbReference type="Proteomes" id="UP000813427"/>
    </source>
</evidence>
<gene>
    <name evidence="2" type="ORF">BKA59DRAFT_203133</name>
</gene>
<evidence type="ECO:0000259" key="1">
    <source>
        <dbReference type="PROSITE" id="PS00028"/>
    </source>
</evidence>
<protein>
    <recommendedName>
        <fullName evidence="1">C2H2-type domain-containing protein</fullName>
    </recommendedName>
</protein>
<name>A0A8K0RTA5_9HYPO</name>
<sequence length="123" mass="13785">MFSRILSSAIKRLAVDNPADVVFSPVGPGTQHLCSRCHTLLSNVIMEFGDGTGCDSLEMSHSSSMSQLSRTPCVICAKTLLLFDAMRRHVSFEHSLRESPFREWSLTWKFDFGRLSTYLVIPS</sequence>
<accession>A0A8K0RTA5</accession>